<keyword evidence="6 11" id="KW-0067">ATP-binding</keyword>
<dbReference type="STRING" id="159087.Daro_4098"/>
<dbReference type="PANTHER" id="PTHR45772">
    <property type="entry name" value="CONSERVED COMPONENT OF ABC TRANSPORTER FOR NATURAL AMINO ACIDS-RELATED"/>
    <property type="match status" value="1"/>
</dbReference>
<feature type="transmembrane region" description="Helical" evidence="9">
    <location>
        <begin position="518"/>
        <end position="537"/>
    </location>
</feature>
<feature type="transmembrane region" description="Helical" evidence="9">
    <location>
        <begin position="605"/>
        <end position="629"/>
    </location>
</feature>
<comment type="subcellular location">
    <subcellularLocation>
        <location evidence="1">Cell membrane</location>
        <topology evidence="1">Multi-pass membrane protein</topology>
    </subcellularLocation>
</comment>
<dbReference type="CDD" id="cd06582">
    <property type="entry name" value="TM_PBP1_LivH_like"/>
    <property type="match status" value="1"/>
</dbReference>
<dbReference type="OrthoDB" id="5290247at2"/>
<feature type="domain" description="ABC transporter" evidence="10">
    <location>
        <begin position="703"/>
        <end position="948"/>
    </location>
</feature>
<dbReference type="Pfam" id="PF12399">
    <property type="entry name" value="BCA_ABC_TP_C"/>
    <property type="match status" value="1"/>
</dbReference>
<dbReference type="eggNOG" id="COG0559">
    <property type="taxonomic scope" value="Bacteria"/>
</dbReference>
<dbReference type="eggNOG" id="COG0411">
    <property type="taxonomic scope" value="Bacteria"/>
</dbReference>
<dbReference type="Gene3D" id="3.40.50.300">
    <property type="entry name" value="P-loop containing nucleotide triphosphate hydrolases"/>
    <property type="match status" value="1"/>
</dbReference>
<feature type="transmembrane region" description="Helical" evidence="9">
    <location>
        <begin position="119"/>
        <end position="138"/>
    </location>
</feature>
<reference evidence="11" key="1">
    <citation type="submission" date="2005-08" db="EMBL/GenBank/DDBJ databases">
        <title>Complete sequence of Dechloromonas aromatica RCB.</title>
        <authorList>
            <person name="Salinero K.K."/>
            <person name="Copeland A."/>
            <person name="Lucas S."/>
            <person name="Lapidus A."/>
            <person name="Barry K."/>
            <person name="Detter J.C."/>
            <person name="Glavina T."/>
            <person name="Hammon N."/>
            <person name="Israni S."/>
            <person name="Pitluck S."/>
            <person name="Di Bartolo G."/>
            <person name="Trong S."/>
            <person name="Schmutz J."/>
            <person name="Larimer F."/>
            <person name="Land M."/>
            <person name="Ivanova N."/>
            <person name="Richardson P."/>
        </authorList>
    </citation>
    <scope>NUCLEOTIDE SEQUENCE</scope>
    <source>
        <strain evidence="11">RCB</strain>
    </source>
</reference>
<feature type="transmembrane region" description="Helical" evidence="9">
    <location>
        <begin position="20"/>
        <end position="42"/>
    </location>
</feature>
<evidence type="ECO:0000256" key="2">
    <source>
        <dbReference type="ARBA" id="ARBA00022448"/>
    </source>
</evidence>
<feature type="transmembrane region" description="Helical" evidence="9">
    <location>
        <begin position="150"/>
        <end position="174"/>
    </location>
</feature>
<feature type="transmembrane region" description="Helical" evidence="9">
    <location>
        <begin position="62"/>
        <end position="83"/>
    </location>
</feature>
<dbReference type="eggNOG" id="COG4177">
    <property type="taxonomic scope" value="Bacteria"/>
</dbReference>
<keyword evidence="4 9" id="KW-0812">Transmembrane</keyword>
<evidence type="ECO:0000313" key="11">
    <source>
        <dbReference type="EMBL" id="AAZ48824.1"/>
    </source>
</evidence>
<dbReference type="GO" id="GO:0005886">
    <property type="term" value="C:plasma membrane"/>
    <property type="evidence" value="ECO:0007669"/>
    <property type="project" value="UniProtKB-SubCell"/>
</dbReference>
<dbReference type="InterPro" id="IPR027417">
    <property type="entry name" value="P-loop_NTPase"/>
</dbReference>
<sequence>MDLQILLLLGQDGITNGAIYALLALALVLVFAVTRVIFIPQGEFVAFGALTLASLQAGKVPGTVWLLLGLGTTVAILDGYRLLREGRYAKLPPLLIVNVGIPLLFAAGLFAMPPTQLPLWTQVVIAMLLVVPLGPMIYRIAFQPLASAPVLVLLIVAVAVHLALIGLGLLFFGAEGWRTPAFTDLSFELAGAPLQGQTVLVVVASALLIIGLYFFFERTIYGKALRATAMNRTGARLMGIPPVLAGKLCFTLAAAIGAFSGILIAPITTIYYDSGFLIGLKGFVGAIIGGLASYPLAALGAILVGLLESYSSFYASAFKEVIVFTLIIPVLLWRSLTAHHIEEEEEKGDEAPAGKITTGKRSASLIRHLPMLAFVAVLGISPLLLPEFTITLLNYIGLYAVVAVGLVLLTGVGGLTSFGQAAFVGLGAYTTAWLTTVYGLSPWLTLFIGMAITAAVALSLGFITLRMGGHYLPLGTIAWGISLYFLFGNVEFLGGHTGITGIPAVSLFGWELKSGREFFYLIWLVVLLAIVSIRNLLDSRVGRAIRALKGGTVMAEAMGVNTAREKIIIFLIAALLASISGWLYAHLQRFVNPTPFALNQGIEYLFMAVVGGIGHVWGAVLGAGVITILKQWLQDLLPQLLGQSGNFEVIVFGIAMVLILQKARAGLWPVILRLLPSRSIIREVPQAEALPKRQPTAAGSLLLEASEVTKRFGGLVANNNMSLTVQAGEVMALIGPNGAGKSTMFNCISAVNPATEGKIAFLGESTAALAARDIARRGMSRTFQHVRLLGNMSVLENVAIGAHLRGSKGVLAAALRLDRAEENRLLAEAARQIERVGLAEHMFDAAGSLALGQQRIVEIARALASDPCLLLLDEPAAGLRYKEKQALAELLRKLRAEGMGILLVEHDMDFVMGLADRVVVMEFGEKIAEGLPEQVQQDPKVLEAYLGGVE</sequence>
<feature type="transmembrane region" description="Helical" evidence="9">
    <location>
        <begin position="649"/>
        <end position="671"/>
    </location>
</feature>
<feature type="transmembrane region" description="Helical" evidence="9">
    <location>
        <begin position="283"/>
        <end position="306"/>
    </location>
</feature>
<evidence type="ECO:0000256" key="6">
    <source>
        <dbReference type="ARBA" id="ARBA00022840"/>
    </source>
</evidence>
<feature type="transmembrane region" description="Helical" evidence="9">
    <location>
        <begin position="365"/>
        <end position="385"/>
    </location>
</feature>
<dbReference type="InterPro" id="IPR043428">
    <property type="entry name" value="LivM-like"/>
</dbReference>
<evidence type="ECO:0000256" key="4">
    <source>
        <dbReference type="ARBA" id="ARBA00022692"/>
    </source>
</evidence>
<feature type="transmembrane region" description="Helical" evidence="9">
    <location>
        <begin position="194"/>
        <end position="216"/>
    </location>
</feature>
<feature type="transmembrane region" description="Helical" evidence="9">
    <location>
        <begin position="95"/>
        <end position="113"/>
    </location>
</feature>
<dbReference type="CDD" id="cd03219">
    <property type="entry name" value="ABC_Mj1267_LivG_branched"/>
    <property type="match status" value="1"/>
</dbReference>
<dbReference type="HOGENOM" id="CLU_006313_4_0_4"/>
<dbReference type="InterPro" id="IPR032823">
    <property type="entry name" value="BCA_ABC_TP_C"/>
</dbReference>
<feature type="transmembrane region" description="Helical" evidence="9">
    <location>
        <begin position="443"/>
        <end position="463"/>
    </location>
</feature>
<accession>Q478A7</accession>
<dbReference type="InterPro" id="IPR051120">
    <property type="entry name" value="ABC_AA/LPS_Transport"/>
</dbReference>
<feature type="transmembrane region" description="Helical" evidence="9">
    <location>
        <begin position="567"/>
        <end position="585"/>
    </location>
</feature>
<keyword evidence="5" id="KW-0547">Nucleotide-binding</keyword>
<protein>
    <recommendedName>
        <fullName evidence="10">ABC transporter domain-containing protein</fullName>
    </recommendedName>
</protein>
<dbReference type="KEGG" id="dar:Daro_4098"/>
<dbReference type="PROSITE" id="PS50893">
    <property type="entry name" value="ABC_TRANSPORTER_2"/>
    <property type="match status" value="1"/>
</dbReference>
<gene>
    <name evidence="11" type="ordered locus">Daro_4098</name>
</gene>
<dbReference type="SMART" id="SM00382">
    <property type="entry name" value="AAA"/>
    <property type="match status" value="1"/>
</dbReference>
<evidence type="ECO:0000256" key="1">
    <source>
        <dbReference type="ARBA" id="ARBA00004651"/>
    </source>
</evidence>
<name>Q478A7_DECAR</name>
<evidence type="ECO:0000256" key="9">
    <source>
        <dbReference type="SAM" id="Phobius"/>
    </source>
</evidence>
<dbReference type="PANTHER" id="PTHR45772:SF2">
    <property type="entry name" value="ABC TRANSPORTER ATP-BINDING PROTEIN"/>
    <property type="match status" value="1"/>
</dbReference>
<dbReference type="CDD" id="cd06581">
    <property type="entry name" value="TM_PBP1_LivM_like"/>
    <property type="match status" value="1"/>
</dbReference>
<dbReference type="Pfam" id="PF00005">
    <property type="entry name" value="ABC_tran"/>
    <property type="match status" value="1"/>
</dbReference>
<keyword evidence="7 9" id="KW-1133">Transmembrane helix</keyword>
<evidence type="ECO:0000256" key="7">
    <source>
        <dbReference type="ARBA" id="ARBA00022989"/>
    </source>
</evidence>
<dbReference type="FunFam" id="3.40.50.300:FF:000421">
    <property type="entry name" value="Branched-chain amino acid ABC transporter ATP-binding protein"/>
    <property type="match status" value="1"/>
</dbReference>
<evidence type="ECO:0000256" key="8">
    <source>
        <dbReference type="ARBA" id="ARBA00023136"/>
    </source>
</evidence>
<dbReference type="GO" id="GO:0005524">
    <property type="term" value="F:ATP binding"/>
    <property type="evidence" value="ECO:0007669"/>
    <property type="project" value="UniProtKB-KW"/>
</dbReference>
<dbReference type="Pfam" id="PF02653">
    <property type="entry name" value="BPD_transp_2"/>
    <property type="match status" value="2"/>
</dbReference>
<proteinExistence type="predicted"/>
<dbReference type="GO" id="GO:0015658">
    <property type="term" value="F:branched-chain amino acid transmembrane transporter activity"/>
    <property type="evidence" value="ECO:0007669"/>
    <property type="project" value="InterPro"/>
</dbReference>
<dbReference type="GO" id="GO:0016887">
    <property type="term" value="F:ATP hydrolysis activity"/>
    <property type="evidence" value="ECO:0007669"/>
    <property type="project" value="InterPro"/>
</dbReference>
<dbReference type="SUPFAM" id="SSF52540">
    <property type="entry name" value="P-loop containing nucleoside triphosphate hydrolases"/>
    <property type="match status" value="1"/>
</dbReference>
<keyword evidence="8 9" id="KW-0472">Membrane</keyword>
<dbReference type="InterPro" id="IPR003593">
    <property type="entry name" value="AAA+_ATPase"/>
</dbReference>
<feature type="transmembrane region" description="Helical" evidence="9">
    <location>
        <begin position="248"/>
        <end position="271"/>
    </location>
</feature>
<feature type="transmembrane region" description="Helical" evidence="9">
    <location>
        <begin position="313"/>
        <end position="333"/>
    </location>
</feature>
<evidence type="ECO:0000256" key="5">
    <source>
        <dbReference type="ARBA" id="ARBA00022741"/>
    </source>
</evidence>
<dbReference type="InterPro" id="IPR001851">
    <property type="entry name" value="ABC_transp_permease"/>
</dbReference>
<dbReference type="InterPro" id="IPR003439">
    <property type="entry name" value="ABC_transporter-like_ATP-bd"/>
</dbReference>
<keyword evidence="3" id="KW-1003">Cell membrane</keyword>
<dbReference type="EMBL" id="CP000089">
    <property type="protein sequence ID" value="AAZ48824.1"/>
    <property type="molecule type" value="Genomic_DNA"/>
</dbReference>
<dbReference type="AlphaFoldDB" id="Q478A7"/>
<keyword evidence="2" id="KW-0813">Transport</keyword>
<feature type="transmembrane region" description="Helical" evidence="9">
    <location>
        <begin position="397"/>
        <end position="423"/>
    </location>
</feature>
<evidence type="ECO:0000256" key="3">
    <source>
        <dbReference type="ARBA" id="ARBA00022475"/>
    </source>
</evidence>
<evidence type="ECO:0000259" key="10">
    <source>
        <dbReference type="PROSITE" id="PS50893"/>
    </source>
</evidence>
<organism evidence="11">
    <name type="scientific">Dechloromonas aromatica (strain RCB)</name>
    <dbReference type="NCBI Taxonomy" id="159087"/>
    <lineage>
        <taxon>Bacteria</taxon>
        <taxon>Pseudomonadati</taxon>
        <taxon>Pseudomonadota</taxon>
        <taxon>Betaproteobacteria</taxon>
        <taxon>Rhodocyclales</taxon>
        <taxon>Azonexaceae</taxon>
        <taxon>Dechloromonas</taxon>
    </lineage>
</organism>